<dbReference type="AlphaFoldDB" id="A0A8J3K5C8"/>
<dbReference type="EMBL" id="BONG01000064">
    <property type="protein sequence ID" value="GIF93436.1"/>
    <property type="molecule type" value="Genomic_DNA"/>
</dbReference>
<keyword evidence="3" id="KW-1185">Reference proteome</keyword>
<gene>
    <name evidence="2" type="ORF">Cch02nite_68800</name>
</gene>
<evidence type="ECO:0000256" key="1">
    <source>
        <dbReference type="SAM" id="SignalP"/>
    </source>
</evidence>
<feature type="chain" id="PRO_5038691799" evidence="1">
    <location>
        <begin position="16"/>
        <end position="165"/>
    </location>
</feature>
<evidence type="ECO:0000313" key="2">
    <source>
        <dbReference type="EMBL" id="GIF93436.1"/>
    </source>
</evidence>
<sequence length="165" mass="17250">MWAAAVVAAMLPALAACSGGEQAVRDPGPVEHGALINVVRNGGRPFRDESAMVLPDGSWRSYRSGQDKASGTLTPQQQAQLTALLTDPRLRDEGRQSHPPTSCPDAFRVWLYVVHPDGNVTIGYAECPDATAPPVAAGIANLLMDATDWVGARAMAAGPAVHQGA</sequence>
<keyword evidence="1" id="KW-0732">Signal</keyword>
<reference evidence="2 3" key="1">
    <citation type="submission" date="2021-01" db="EMBL/GenBank/DDBJ databases">
        <title>Whole genome shotgun sequence of Catellatospora chokoriensis NBRC 107358.</title>
        <authorList>
            <person name="Komaki H."/>
            <person name="Tamura T."/>
        </authorList>
    </citation>
    <scope>NUCLEOTIDE SEQUENCE [LARGE SCALE GENOMIC DNA]</scope>
    <source>
        <strain evidence="2 3">NBRC 107358</strain>
    </source>
</reference>
<organism evidence="2 3">
    <name type="scientific">Catellatospora chokoriensis</name>
    <dbReference type="NCBI Taxonomy" id="310353"/>
    <lineage>
        <taxon>Bacteria</taxon>
        <taxon>Bacillati</taxon>
        <taxon>Actinomycetota</taxon>
        <taxon>Actinomycetes</taxon>
        <taxon>Micromonosporales</taxon>
        <taxon>Micromonosporaceae</taxon>
        <taxon>Catellatospora</taxon>
    </lineage>
</organism>
<dbReference type="Proteomes" id="UP000619293">
    <property type="component" value="Unassembled WGS sequence"/>
</dbReference>
<evidence type="ECO:0000313" key="3">
    <source>
        <dbReference type="Proteomes" id="UP000619293"/>
    </source>
</evidence>
<proteinExistence type="predicted"/>
<feature type="signal peptide" evidence="1">
    <location>
        <begin position="1"/>
        <end position="15"/>
    </location>
</feature>
<protein>
    <submittedName>
        <fullName evidence="2">Uncharacterized protein</fullName>
    </submittedName>
</protein>
<accession>A0A8J3K5C8</accession>
<name>A0A8J3K5C8_9ACTN</name>
<comment type="caution">
    <text evidence="2">The sequence shown here is derived from an EMBL/GenBank/DDBJ whole genome shotgun (WGS) entry which is preliminary data.</text>
</comment>